<dbReference type="EMBL" id="CP049616">
    <property type="protein sequence ID" value="QII43574.1"/>
    <property type="molecule type" value="Genomic_DNA"/>
</dbReference>
<keyword evidence="2" id="KW-1185">Reference proteome</keyword>
<sequence length="68" mass="8089">MMNKKMYAPFFFEYSSFWGRRSNPIKMLFVLSDSKYDGCMAADDTFFWKNHTLKTGVTNENWALFVII</sequence>
<organism evidence="1 2">
    <name type="scientific">Flagellimonas oceani</name>
    <dbReference type="NCBI Taxonomy" id="2698672"/>
    <lineage>
        <taxon>Bacteria</taxon>
        <taxon>Pseudomonadati</taxon>
        <taxon>Bacteroidota</taxon>
        <taxon>Flavobacteriia</taxon>
        <taxon>Flavobacteriales</taxon>
        <taxon>Flavobacteriaceae</taxon>
        <taxon>Flagellimonas</taxon>
    </lineage>
</organism>
<evidence type="ECO:0000313" key="2">
    <source>
        <dbReference type="Proteomes" id="UP000502928"/>
    </source>
</evidence>
<dbReference type="RefSeq" id="WP_166247244.1">
    <property type="nucleotide sequence ID" value="NZ_CP049616.1"/>
</dbReference>
<protein>
    <submittedName>
        <fullName evidence="1">Uncharacterized protein</fullName>
    </submittedName>
</protein>
<dbReference type="KEGG" id="mut:GVT53_02370"/>
<accession>A0A6G7IZ31</accession>
<name>A0A6G7IZ31_9FLAO</name>
<evidence type="ECO:0000313" key="1">
    <source>
        <dbReference type="EMBL" id="QII43574.1"/>
    </source>
</evidence>
<dbReference type="Proteomes" id="UP000502928">
    <property type="component" value="Chromosome"/>
</dbReference>
<reference evidence="1 2" key="1">
    <citation type="submission" date="2020-02" db="EMBL/GenBank/DDBJ databases">
        <title>Complete genome of Muricauda sp. 501str8.</title>
        <authorList>
            <person name="Dong B."/>
            <person name="Zhu S."/>
            <person name="Yang J."/>
            <person name="Chen J."/>
        </authorList>
    </citation>
    <scope>NUCLEOTIDE SEQUENCE [LARGE SCALE GENOMIC DNA]</scope>
    <source>
        <strain evidence="1 2">501str8</strain>
    </source>
</reference>
<dbReference type="AlphaFoldDB" id="A0A6G7IZ31"/>
<proteinExistence type="predicted"/>
<gene>
    <name evidence="1" type="ORF">GVT53_02370</name>
</gene>